<protein>
    <submittedName>
        <fullName evidence="6">Putative NDP-sugar dehydrogenase</fullName>
    </submittedName>
</protein>
<dbReference type="PANTHER" id="PTHR43491">
    <property type="entry name" value="UDP-N-ACETYL-D-MANNOSAMINE DEHYDROGENASE"/>
    <property type="match status" value="1"/>
</dbReference>
<keyword evidence="2" id="KW-0520">NAD</keyword>
<dbReference type="InterPro" id="IPR014026">
    <property type="entry name" value="UDP-Glc/GDP-Man_DH_dimer"/>
</dbReference>
<evidence type="ECO:0000256" key="4">
    <source>
        <dbReference type="SAM" id="Phobius"/>
    </source>
</evidence>
<feature type="transmembrane region" description="Helical" evidence="4">
    <location>
        <begin position="12"/>
        <end position="32"/>
    </location>
</feature>
<dbReference type="AlphaFoldDB" id="A0A0J8GCE9"/>
<name>A0A0J8GCE9_9LIST</name>
<keyword evidence="4" id="KW-0472">Membrane</keyword>
<dbReference type="SUPFAM" id="SSF52413">
    <property type="entry name" value="UDP-glucose/GDP-mannose dehydrogenase C-terminal domain"/>
    <property type="match status" value="1"/>
</dbReference>
<reference evidence="6 7" key="1">
    <citation type="journal article" date="2015" name="Genome Biol. Evol.">
        <title>Comparative Genomics of Listeria Sensu Lato: Genus-Wide Differences in Evolutionary Dynamics and the Progressive Gain of Complex, Potentially Pathogenicity-Related Traits through Lateral Gene Transfer.</title>
        <authorList>
            <person name="Chiara M."/>
            <person name="Caruso M."/>
            <person name="D'Erchia A.M."/>
            <person name="Manzari C."/>
            <person name="Fraccalvieri R."/>
            <person name="Goffredo E."/>
            <person name="Latorre L."/>
            <person name="Miccolupo A."/>
            <person name="Padalino I."/>
            <person name="Santagada G."/>
            <person name="Chiocco D."/>
            <person name="Pesole G."/>
            <person name="Horner D.S."/>
            <person name="Parisi A."/>
        </authorList>
    </citation>
    <scope>NUCLEOTIDE SEQUENCE [LARGE SCALE GENOMIC DNA]</scope>
    <source>
        <strain evidence="6 7">1991</strain>
    </source>
</reference>
<feature type="domain" description="UDP-glucose/GDP-mannose dehydrogenase C-terminal" evidence="5">
    <location>
        <begin position="329"/>
        <end position="425"/>
    </location>
</feature>
<keyword evidence="4" id="KW-1133">Transmembrane helix</keyword>
<dbReference type="InterPro" id="IPR036291">
    <property type="entry name" value="NAD(P)-bd_dom_sf"/>
</dbReference>
<dbReference type="InterPro" id="IPR008927">
    <property type="entry name" value="6-PGluconate_DH-like_C_sf"/>
</dbReference>
<evidence type="ECO:0000256" key="1">
    <source>
        <dbReference type="ARBA" id="ARBA00023002"/>
    </source>
</evidence>
<sequence length="449" mass="49901">MKTLIRAKLEDKSAVIAIIGLGYVGLPLALAFSEQGFKTIGYDTSAEKIGRLQNGVSDILDFSSERLNRNLLAGNFLVTQHANALLEADAVLICVPTPLNKAMEPDLSFIQQAVDVILEHAKSGILVALESTTYPGTTRDVICEAFSDKGFTLGRNFFAVYSPERVDPGNTRFTTYNTAKVVGGAESHSKELGELLYKQVAETVVPVNSLEVAEMSKLLENTFRSINIGFINEMALLAEKLDIDIWETIEAASSKPFGFMKFTPGPGIGGHCIPLDPMYLAWKAKSENFYSRFIQLAHEVNYSMPEVMVQYIADTLNELEKPIKHSKILLLGVTYKENSADLREAPALKIFEMLRKKGAHVSFCDPVANEFIDDNGENQTSLPLQYERFQSFDLAILLTNHSQFSLQAIGENCHFILDTKNVLPEDFYYKTRTFGKSSFSTKESIGIWS</sequence>
<dbReference type="Pfam" id="PF03721">
    <property type="entry name" value="UDPG_MGDP_dh_N"/>
    <property type="match status" value="1"/>
</dbReference>
<dbReference type="Gene3D" id="3.40.50.720">
    <property type="entry name" value="NAD(P)-binding Rossmann-like Domain"/>
    <property type="match status" value="2"/>
</dbReference>
<organism evidence="6 7">
    <name type="scientific">Listeria fleischmannii 1991</name>
    <dbReference type="NCBI Taxonomy" id="1430899"/>
    <lineage>
        <taxon>Bacteria</taxon>
        <taxon>Bacillati</taxon>
        <taxon>Bacillota</taxon>
        <taxon>Bacilli</taxon>
        <taxon>Bacillales</taxon>
        <taxon>Listeriaceae</taxon>
        <taxon>Listeria</taxon>
    </lineage>
</organism>
<dbReference type="PIRSF" id="PIRSF000124">
    <property type="entry name" value="UDPglc_GDPman_dh"/>
    <property type="match status" value="1"/>
</dbReference>
<dbReference type="SMART" id="SM00984">
    <property type="entry name" value="UDPG_MGDP_dh_C"/>
    <property type="match status" value="1"/>
</dbReference>
<dbReference type="RefSeq" id="WP_059139957.1">
    <property type="nucleotide sequence ID" value="NZ_KQ130612.1"/>
</dbReference>
<dbReference type="GO" id="GO:0016616">
    <property type="term" value="F:oxidoreductase activity, acting on the CH-OH group of donors, NAD or NADP as acceptor"/>
    <property type="evidence" value="ECO:0007669"/>
    <property type="project" value="InterPro"/>
</dbReference>
<evidence type="ECO:0000313" key="6">
    <source>
        <dbReference type="EMBL" id="KMT60367.1"/>
    </source>
</evidence>
<dbReference type="SUPFAM" id="SSF51735">
    <property type="entry name" value="NAD(P)-binding Rossmann-fold domains"/>
    <property type="match status" value="1"/>
</dbReference>
<keyword evidence="7" id="KW-1185">Reference proteome</keyword>
<comment type="caution">
    <text evidence="6">The sequence shown here is derived from an EMBL/GenBank/DDBJ whole genome shotgun (WGS) entry which is preliminary data.</text>
</comment>
<evidence type="ECO:0000313" key="7">
    <source>
        <dbReference type="Proteomes" id="UP000052258"/>
    </source>
</evidence>
<evidence type="ECO:0000259" key="5">
    <source>
        <dbReference type="SMART" id="SM00984"/>
    </source>
</evidence>
<dbReference type="GO" id="GO:0000271">
    <property type="term" value="P:polysaccharide biosynthetic process"/>
    <property type="evidence" value="ECO:0007669"/>
    <property type="project" value="InterPro"/>
</dbReference>
<evidence type="ECO:0000256" key="2">
    <source>
        <dbReference type="ARBA" id="ARBA00023027"/>
    </source>
</evidence>
<dbReference type="InterPro" id="IPR028359">
    <property type="entry name" value="UDP_ManNAc/GlcNAc_DH"/>
</dbReference>
<dbReference type="PANTHER" id="PTHR43491:SF1">
    <property type="entry name" value="UDP-N-ACETYL-D-MANNOSAMINE DEHYDROGENASE"/>
    <property type="match status" value="1"/>
</dbReference>
<dbReference type="InterPro" id="IPR017476">
    <property type="entry name" value="UDP-Glc/GDP-Man"/>
</dbReference>
<dbReference type="Proteomes" id="UP000052258">
    <property type="component" value="Unassembled WGS sequence"/>
</dbReference>
<dbReference type="PATRIC" id="fig|1430899.3.peg.898"/>
<dbReference type="SUPFAM" id="SSF48179">
    <property type="entry name" value="6-phosphogluconate dehydrogenase C-terminal domain-like"/>
    <property type="match status" value="1"/>
</dbReference>
<proteinExistence type="inferred from homology"/>
<dbReference type="InterPro" id="IPR014027">
    <property type="entry name" value="UDP-Glc/GDP-Man_DH_C"/>
</dbReference>
<dbReference type="GO" id="GO:0016628">
    <property type="term" value="F:oxidoreductase activity, acting on the CH-CH group of donors, NAD or NADP as acceptor"/>
    <property type="evidence" value="ECO:0007669"/>
    <property type="project" value="InterPro"/>
</dbReference>
<dbReference type="NCBIfam" id="TIGR03026">
    <property type="entry name" value="NDP-sugDHase"/>
    <property type="match status" value="1"/>
</dbReference>
<gene>
    <name evidence="6" type="ORF">X560_0873</name>
</gene>
<dbReference type="InterPro" id="IPR001732">
    <property type="entry name" value="UDP-Glc/GDP-Man_DH_N"/>
</dbReference>
<keyword evidence="1" id="KW-0560">Oxidoreductase</keyword>
<dbReference type="InterPro" id="IPR036220">
    <property type="entry name" value="UDP-Glc/GDP-Man_DH_C_sf"/>
</dbReference>
<dbReference type="Pfam" id="PF03720">
    <property type="entry name" value="UDPG_MGDP_dh_C"/>
    <property type="match status" value="1"/>
</dbReference>
<evidence type="ECO:0000256" key="3">
    <source>
        <dbReference type="PIRNR" id="PIRNR000124"/>
    </source>
</evidence>
<dbReference type="OrthoDB" id="9803238at2"/>
<dbReference type="EMBL" id="AZHO01000009">
    <property type="protein sequence ID" value="KMT60367.1"/>
    <property type="molecule type" value="Genomic_DNA"/>
</dbReference>
<dbReference type="PIRSF" id="PIRSF500136">
    <property type="entry name" value="UDP_ManNAc_DH"/>
    <property type="match status" value="1"/>
</dbReference>
<comment type="similarity">
    <text evidence="3">Belongs to the UDP-glucose/GDP-mannose dehydrogenase family.</text>
</comment>
<dbReference type="GO" id="GO:0051287">
    <property type="term" value="F:NAD binding"/>
    <property type="evidence" value="ECO:0007669"/>
    <property type="project" value="InterPro"/>
</dbReference>
<accession>A0A0J8GCE9</accession>
<dbReference type="Pfam" id="PF00984">
    <property type="entry name" value="UDPG_MGDP_dh"/>
    <property type="match status" value="1"/>
</dbReference>
<keyword evidence="4" id="KW-0812">Transmembrane</keyword>